<evidence type="ECO:0000256" key="7">
    <source>
        <dbReference type="ARBA" id="ARBA00029440"/>
    </source>
</evidence>
<dbReference type="Pfam" id="PF00155">
    <property type="entry name" value="Aminotran_1_2"/>
    <property type="match status" value="1"/>
</dbReference>
<dbReference type="Gene3D" id="3.40.640.10">
    <property type="entry name" value="Type I PLP-dependent aspartate aminotransferase-like (Major domain)"/>
    <property type="match status" value="1"/>
</dbReference>
<dbReference type="InterPro" id="IPR004839">
    <property type="entry name" value="Aminotransferase_I/II_large"/>
</dbReference>
<dbReference type="AlphaFoldDB" id="A0A094Q187"/>
<dbReference type="GO" id="GO:0030170">
    <property type="term" value="F:pyridoxal phosphate binding"/>
    <property type="evidence" value="ECO:0007669"/>
    <property type="project" value="InterPro"/>
</dbReference>
<name>A0A094Q187_9ZZZZ</name>
<dbReference type="InterPro" id="IPR001917">
    <property type="entry name" value="Aminotrans_II_pyridoxalP_BS"/>
</dbReference>
<dbReference type="InterPro" id="IPR005861">
    <property type="entry name" value="HisP_aminotrans"/>
</dbReference>
<sequence>MTQLPIRKDLVGKSPYGAPQIAVPVRLNTNENPFGPSPELVAELAKAISEIGPNLNRYPDRDANELRADLAKYLNAESQVSLAAENIWPANGSNEIMQQLLQLFGGPDKSLVAFDPTYSMYEDYCRNTFTKYMSVARNEDFTIDKSVLDSALALQPDIIVLTSPNNPTGTIIDMSDIDYLLANFAGVLLVDEAYAEFRPAGTPSAVSRLAKNPRLVVVRTMSKAFSYAGARVGYAAASPEIVQAIQLVRLPYHLSTVTQAVARVALRFSDQLQGQVTLLRHERDDLASWLKEQGFEVAPSGANFLLFGTFGDRNEVWEQLVEQGVLIRQTGPSGWLRVSIGTPEENQAFKTALLQVTNRTNGK</sequence>
<evidence type="ECO:0000313" key="9">
    <source>
        <dbReference type="EMBL" id="KGA15804.1"/>
    </source>
</evidence>
<proteinExistence type="inferred from homology"/>
<evidence type="ECO:0000256" key="2">
    <source>
        <dbReference type="ARBA" id="ARBA00022576"/>
    </source>
</evidence>
<evidence type="ECO:0000256" key="6">
    <source>
        <dbReference type="ARBA" id="ARBA00023102"/>
    </source>
</evidence>
<reference evidence="9" key="1">
    <citation type="submission" date="2014-06" db="EMBL/GenBank/DDBJ databases">
        <title>Key roles for freshwater Actinobacteria revealed by deep metagenomic sequencing.</title>
        <authorList>
            <person name="Ghai R."/>
            <person name="Mizuno C.M."/>
            <person name="Picazo A."/>
            <person name="Camacho A."/>
            <person name="Rodriguez-Valera F."/>
        </authorList>
    </citation>
    <scope>NUCLEOTIDE SEQUENCE</scope>
</reference>
<evidence type="ECO:0000256" key="4">
    <source>
        <dbReference type="ARBA" id="ARBA00022679"/>
    </source>
</evidence>
<dbReference type="SUPFAM" id="SSF53383">
    <property type="entry name" value="PLP-dependent transferases"/>
    <property type="match status" value="1"/>
</dbReference>
<dbReference type="NCBIfam" id="NF002877">
    <property type="entry name" value="PRK03317.1"/>
    <property type="match status" value="1"/>
</dbReference>
<accession>A0A094Q187</accession>
<keyword evidence="4 9" id="KW-0808">Transferase</keyword>
<dbReference type="GO" id="GO:0004400">
    <property type="term" value="F:histidinol-phosphate transaminase activity"/>
    <property type="evidence" value="ECO:0007669"/>
    <property type="project" value="InterPro"/>
</dbReference>
<dbReference type="EMBL" id="JNSL01000102">
    <property type="protein sequence ID" value="KGA15804.1"/>
    <property type="molecule type" value="Genomic_DNA"/>
</dbReference>
<dbReference type="InterPro" id="IPR015422">
    <property type="entry name" value="PyrdxlP-dep_Trfase_small"/>
</dbReference>
<evidence type="ECO:0000256" key="5">
    <source>
        <dbReference type="ARBA" id="ARBA00022898"/>
    </source>
</evidence>
<dbReference type="HAMAP" id="MF_01023">
    <property type="entry name" value="HisC_aminotrans_2"/>
    <property type="match status" value="1"/>
</dbReference>
<keyword evidence="3" id="KW-0028">Amino-acid biosynthesis</keyword>
<evidence type="ECO:0000259" key="8">
    <source>
        <dbReference type="Pfam" id="PF00155"/>
    </source>
</evidence>
<keyword evidence="5" id="KW-0663">Pyridoxal phosphate</keyword>
<dbReference type="InterPro" id="IPR015421">
    <property type="entry name" value="PyrdxlP-dep_Trfase_major"/>
</dbReference>
<keyword evidence="2 9" id="KW-0032">Aminotransferase</keyword>
<keyword evidence="6" id="KW-0368">Histidine biosynthesis</keyword>
<comment type="pathway">
    <text evidence="7">Amino-acid biosynthesis.</text>
</comment>
<dbReference type="PANTHER" id="PTHR42885:SF2">
    <property type="entry name" value="HISTIDINOL-PHOSPHATE AMINOTRANSFERASE"/>
    <property type="match status" value="1"/>
</dbReference>
<dbReference type="PANTHER" id="PTHR42885">
    <property type="entry name" value="HISTIDINOL-PHOSPHATE AMINOTRANSFERASE-RELATED"/>
    <property type="match status" value="1"/>
</dbReference>
<dbReference type="PROSITE" id="PS00599">
    <property type="entry name" value="AA_TRANSFER_CLASS_2"/>
    <property type="match status" value="1"/>
</dbReference>
<dbReference type="InterPro" id="IPR015424">
    <property type="entry name" value="PyrdxlP-dep_Trfase"/>
</dbReference>
<dbReference type="Gene3D" id="3.90.1150.10">
    <property type="entry name" value="Aspartate Aminotransferase, domain 1"/>
    <property type="match status" value="1"/>
</dbReference>
<dbReference type="GO" id="GO:0000105">
    <property type="term" value="P:L-histidine biosynthetic process"/>
    <property type="evidence" value="ECO:0007669"/>
    <property type="project" value="UniProtKB-KW"/>
</dbReference>
<evidence type="ECO:0000256" key="3">
    <source>
        <dbReference type="ARBA" id="ARBA00022605"/>
    </source>
</evidence>
<evidence type="ECO:0000256" key="1">
    <source>
        <dbReference type="ARBA" id="ARBA00001933"/>
    </source>
</evidence>
<comment type="cofactor">
    <cofactor evidence="1">
        <name>pyridoxal 5'-phosphate</name>
        <dbReference type="ChEBI" id="CHEBI:597326"/>
    </cofactor>
</comment>
<dbReference type="NCBIfam" id="TIGR01141">
    <property type="entry name" value="hisC"/>
    <property type="match status" value="1"/>
</dbReference>
<comment type="caution">
    <text evidence="9">The sequence shown here is derived from an EMBL/GenBank/DDBJ whole genome shotgun (WGS) entry which is preliminary data.</text>
</comment>
<dbReference type="CDD" id="cd00609">
    <property type="entry name" value="AAT_like"/>
    <property type="match status" value="1"/>
</dbReference>
<feature type="domain" description="Aminotransferase class I/classII large" evidence="8">
    <location>
        <begin position="25"/>
        <end position="349"/>
    </location>
</feature>
<gene>
    <name evidence="9" type="ORF">GM51_14010</name>
</gene>
<organism evidence="9">
    <name type="scientific">freshwater metagenome</name>
    <dbReference type="NCBI Taxonomy" id="449393"/>
    <lineage>
        <taxon>unclassified sequences</taxon>
        <taxon>metagenomes</taxon>
        <taxon>ecological metagenomes</taxon>
    </lineage>
</organism>
<protein>
    <submittedName>
        <fullName evidence="9">Histidinol-phosphate aminotransferase</fullName>
    </submittedName>
</protein>